<dbReference type="Pfam" id="PF09339">
    <property type="entry name" value="HTH_IclR"/>
    <property type="match status" value="1"/>
</dbReference>
<dbReference type="InterPro" id="IPR029016">
    <property type="entry name" value="GAF-like_dom_sf"/>
</dbReference>
<evidence type="ECO:0000256" key="1">
    <source>
        <dbReference type="ARBA" id="ARBA00023015"/>
    </source>
</evidence>
<dbReference type="InterPro" id="IPR036388">
    <property type="entry name" value="WH-like_DNA-bd_sf"/>
</dbReference>
<dbReference type="SUPFAM" id="SSF46785">
    <property type="entry name" value="Winged helix' DNA-binding domain"/>
    <property type="match status" value="1"/>
</dbReference>
<reference evidence="6 7" key="1">
    <citation type="journal article" date="2021" name="Int. J. Syst. Evol. Microbiol.">
        <title>Reticulibacter mediterranei gen. nov., sp. nov., within the new family Reticulibacteraceae fam. nov., and Ktedonospora formicarum gen. nov., sp. nov., Ktedonobacter robiniae sp. nov., Dictyobacter formicarum sp. nov. and Dictyobacter arantiisoli sp. nov., belonging to the class Ktedonobacteria.</title>
        <authorList>
            <person name="Yabe S."/>
            <person name="Zheng Y."/>
            <person name="Wang C.M."/>
            <person name="Sakai Y."/>
            <person name="Abe K."/>
            <person name="Yokota A."/>
            <person name="Donadio S."/>
            <person name="Cavaletti L."/>
            <person name="Monciardini P."/>
        </authorList>
    </citation>
    <scope>NUCLEOTIDE SEQUENCE [LARGE SCALE GENOMIC DNA]</scope>
    <source>
        <strain evidence="6 7">SOSP1-30</strain>
    </source>
</reference>
<evidence type="ECO:0000313" key="7">
    <source>
        <dbReference type="Proteomes" id="UP000654345"/>
    </source>
</evidence>
<dbReference type="PROSITE" id="PS51077">
    <property type="entry name" value="HTH_ICLR"/>
    <property type="match status" value="1"/>
</dbReference>
<keyword evidence="1" id="KW-0805">Transcription regulation</keyword>
<dbReference type="InterPro" id="IPR005471">
    <property type="entry name" value="Tscrpt_reg_IclR_N"/>
</dbReference>
<gene>
    <name evidence="6" type="ORF">KSB_36550</name>
</gene>
<keyword evidence="2" id="KW-0238">DNA-binding</keyword>
<evidence type="ECO:0000259" key="5">
    <source>
        <dbReference type="PROSITE" id="PS51078"/>
    </source>
</evidence>
<feature type="domain" description="IclR-ED" evidence="5">
    <location>
        <begin position="65"/>
        <end position="248"/>
    </location>
</feature>
<keyword evidence="7" id="KW-1185">Reference proteome</keyword>
<dbReference type="Pfam" id="PF01614">
    <property type="entry name" value="IclR_C"/>
    <property type="match status" value="1"/>
</dbReference>
<accession>A0ABQ3US42</accession>
<evidence type="ECO:0000259" key="4">
    <source>
        <dbReference type="PROSITE" id="PS51077"/>
    </source>
</evidence>
<dbReference type="InterPro" id="IPR050707">
    <property type="entry name" value="HTH_MetabolicPath_Reg"/>
</dbReference>
<protein>
    <submittedName>
        <fullName evidence="6">IclR family transcriptional regulator</fullName>
    </submittedName>
</protein>
<dbReference type="PANTHER" id="PTHR30136">
    <property type="entry name" value="HELIX-TURN-HELIX TRANSCRIPTIONAL REGULATOR, ICLR FAMILY"/>
    <property type="match status" value="1"/>
</dbReference>
<organism evidence="6 7">
    <name type="scientific">Ktedonobacter robiniae</name>
    <dbReference type="NCBI Taxonomy" id="2778365"/>
    <lineage>
        <taxon>Bacteria</taxon>
        <taxon>Bacillati</taxon>
        <taxon>Chloroflexota</taxon>
        <taxon>Ktedonobacteria</taxon>
        <taxon>Ktedonobacterales</taxon>
        <taxon>Ktedonobacteraceae</taxon>
        <taxon>Ktedonobacter</taxon>
    </lineage>
</organism>
<sequence length="259" mass="29034">MKPHLIEKVGSLLNLFSFAQPEWGVREAAEALQLPKSTMGDLLLSLTEQGILNRTPTGRYQLGWRLFELSQVLVEHTAFCIEARRAMRELVERWGETTHLAVLDGTQVLFVEKLQATPAVEILLSRVGARLSAHEVGVGKILLAFQAPYRLPALLDTLPLTARTAQTITSREQLLHELDQVRTQGYAYDHEETAPGLCCVAAPIHDLDGRVPAAISFCIPAYRFYPQQYHYTKIIVQAAQNISAHLGYLDNQVNEETRH</sequence>
<dbReference type="Proteomes" id="UP000654345">
    <property type="component" value="Unassembled WGS sequence"/>
</dbReference>
<dbReference type="SMART" id="SM00346">
    <property type="entry name" value="HTH_ICLR"/>
    <property type="match status" value="1"/>
</dbReference>
<comment type="caution">
    <text evidence="6">The sequence shown here is derived from an EMBL/GenBank/DDBJ whole genome shotgun (WGS) entry which is preliminary data.</text>
</comment>
<feature type="domain" description="HTH iclR-type" evidence="4">
    <location>
        <begin position="3"/>
        <end position="64"/>
    </location>
</feature>
<dbReference type="Gene3D" id="3.30.450.40">
    <property type="match status" value="1"/>
</dbReference>
<dbReference type="RefSeq" id="WP_201371800.1">
    <property type="nucleotide sequence ID" value="NZ_BNJG01000001.1"/>
</dbReference>
<dbReference type="InterPro" id="IPR036390">
    <property type="entry name" value="WH_DNA-bd_sf"/>
</dbReference>
<dbReference type="PROSITE" id="PS51078">
    <property type="entry name" value="ICLR_ED"/>
    <property type="match status" value="1"/>
</dbReference>
<dbReference type="EMBL" id="BNJG01000001">
    <property type="protein sequence ID" value="GHO55180.1"/>
    <property type="molecule type" value="Genomic_DNA"/>
</dbReference>
<dbReference type="SUPFAM" id="SSF55781">
    <property type="entry name" value="GAF domain-like"/>
    <property type="match status" value="1"/>
</dbReference>
<keyword evidence="3" id="KW-0804">Transcription</keyword>
<dbReference type="InterPro" id="IPR014757">
    <property type="entry name" value="Tscrpt_reg_IclR_C"/>
</dbReference>
<dbReference type="Gene3D" id="1.10.10.10">
    <property type="entry name" value="Winged helix-like DNA-binding domain superfamily/Winged helix DNA-binding domain"/>
    <property type="match status" value="1"/>
</dbReference>
<evidence type="ECO:0000313" key="6">
    <source>
        <dbReference type="EMBL" id="GHO55180.1"/>
    </source>
</evidence>
<evidence type="ECO:0000256" key="2">
    <source>
        <dbReference type="ARBA" id="ARBA00023125"/>
    </source>
</evidence>
<evidence type="ECO:0000256" key="3">
    <source>
        <dbReference type="ARBA" id="ARBA00023163"/>
    </source>
</evidence>
<name>A0ABQ3US42_9CHLR</name>
<proteinExistence type="predicted"/>
<dbReference type="PANTHER" id="PTHR30136:SF2">
    <property type="entry name" value="TRANSCRIPTIONAL REGULATOR ICLR"/>
    <property type="match status" value="1"/>
</dbReference>